<evidence type="ECO:0000313" key="1">
    <source>
        <dbReference type="EMBL" id="KAJ6994653.1"/>
    </source>
</evidence>
<keyword evidence="2" id="KW-1185">Reference proteome</keyword>
<reference evidence="1" key="1">
    <citation type="journal article" date="2023" name="Mol. Ecol. Resour.">
        <title>Chromosome-level genome assembly of a triploid poplar Populus alba 'Berolinensis'.</title>
        <authorList>
            <person name="Chen S."/>
            <person name="Yu Y."/>
            <person name="Wang X."/>
            <person name="Wang S."/>
            <person name="Zhang T."/>
            <person name="Zhou Y."/>
            <person name="He R."/>
            <person name="Meng N."/>
            <person name="Wang Y."/>
            <person name="Liu W."/>
            <person name="Liu Z."/>
            <person name="Liu J."/>
            <person name="Guo Q."/>
            <person name="Huang H."/>
            <person name="Sederoff R.R."/>
            <person name="Wang G."/>
            <person name="Qu G."/>
            <person name="Chen S."/>
        </authorList>
    </citation>
    <scope>NUCLEOTIDE SEQUENCE</scope>
    <source>
        <strain evidence="1">SC-2020</strain>
    </source>
</reference>
<sequence>MQREAKSTNDYNFEELKLIFSNQNEITKAYSYF</sequence>
<dbReference type="AlphaFoldDB" id="A0AAD6W0J1"/>
<name>A0AAD6W0J1_9ROSI</name>
<dbReference type="Proteomes" id="UP001164929">
    <property type="component" value="Chromosome 6"/>
</dbReference>
<accession>A0AAD6W0J1</accession>
<comment type="caution">
    <text evidence="1">The sequence shown here is derived from an EMBL/GenBank/DDBJ whole genome shotgun (WGS) entry which is preliminary data.</text>
</comment>
<dbReference type="EMBL" id="JAQIZT010000006">
    <property type="protein sequence ID" value="KAJ6994653.1"/>
    <property type="molecule type" value="Genomic_DNA"/>
</dbReference>
<gene>
    <name evidence="1" type="ORF">NC653_017458</name>
</gene>
<proteinExistence type="predicted"/>
<evidence type="ECO:0000313" key="2">
    <source>
        <dbReference type="Proteomes" id="UP001164929"/>
    </source>
</evidence>
<organism evidence="1 2">
    <name type="scientific">Populus alba x Populus x berolinensis</name>
    <dbReference type="NCBI Taxonomy" id="444605"/>
    <lineage>
        <taxon>Eukaryota</taxon>
        <taxon>Viridiplantae</taxon>
        <taxon>Streptophyta</taxon>
        <taxon>Embryophyta</taxon>
        <taxon>Tracheophyta</taxon>
        <taxon>Spermatophyta</taxon>
        <taxon>Magnoliopsida</taxon>
        <taxon>eudicotyledons</taxon>
        <taxon>Gunneridae</taxon>
        <taxon>Pentapetalae</taxon>
        <taxon>rosids</taxon>
        <taxon>fabids</taxon>
        <taxon>Malpighiales</taxon>
        <taxon>Salicaceae</taxon>
        <taxon>Saliceae</taxon>
        <taxon>Populus</taxon>
    </lineage>
</organism>
<protein>
    <submittedName>
        <fullName evidence="1">Uncharacterized protein</fullName>
    </submittedName>
</protein>